<dbReference type="WBParaSite" id="ACRNAN_scaffold1520.g28083.t1">
    <property type="protein sequence ID" value="ACRNAN_scaffold1520.g28083.t1"/>
    <property type="gene ID" value="ACRNAN_scaffold1520.g28083"/>
</dbReference>
<sequence length="206" mass="23527">MYNWTNEQAVKYYGLITLAQAGVDSALSILFVTWLGQALSKRRLERIATIFGLSCMLFFHILTFPWPFWPNKLKYDINHINQTATEITGCYTQTYSWCPSTHQVPLALYVFSMVFLMAGTMTGILFMAGALARTIGPIVVSFLFDHYGPEATWEMEMVVLGVTIGVWVVFYRKIEPYEANDKHPESLDRKDSIISTKTESLSIERL</sequence>
<dbReference type="SUPFAM" id="SSF103473">
    <property type="entry name" value="MFS general substrate transporter"/>
    <property type="match status" value="1"/>
</dbReference>
<evidence type="ECO:0000313" key="8">
    <source>
        <dbReference type="WBParaSite" id="ACRNAN_scaffold1520.g28083.t1"/>
    </source>
</evidence>
<feature type="transmembrane region" description="Helical" evidence="6">
    <location>
        <begin position="153"/>
        <end position="171"/>
    </location>
</feature>
<feature type="transmembrane region" description="Helical" evidence="6">
    <location>
        <begin position="12"/>
        <end position="35"/>
    </location>
</feature>
<keyword evidence="4 6" id="KW-1133">Transmembrane helix</keyword>
<evidence type="ECO:0000256" key="5">
    <source>
        <dbReference type="ARBA" id="ARBA00023136"/>
    </source>
</evidence>
<name>A0A914CX77_9BILA</name>
<feature type="transmembrane region" description="Helical" evidence="6">
    <location>
        <begin position="47"/>
        <end position="69"/>
    </location>
</feature>
<evidence type="ECO:0000256" key="4">
    <source>
        <dbReference type="ARBA" id="ARBA00022989"/>
    </source>
</evidence>
<dbReference type="AlphaFoldDB" id="A0A914CX77"/>
<organism evidence="7 8">
    <name type="scientific">Acrobeloides nanus</name>
    <dbReference type="NCBI Taxonomy" id="290746"/>
    <lineage>
        <taxon>Eukaryota</taxon>
        <taxon>Metazoa</taxon>
        <taxon>Ecdysozoa</taxon>
        <taxon>Nematoda</taxon>
        <taxon>Chromadorea</taxon>
        <taxon>Rhabditida</taxon>
        <taxon>Tylenchina</taxon>
        <taxon>Cephalobomorpha</taxon>
        <taxon>Cephaloboidea</taxon>
        <taxon>Cephalobidae</taxon>
        <taxon>Acrobeloides</taxon>
    </lineage>
</organism>
<evidence type="ECO:0000256" key="6">
    <source>
        <dbReference type="SAM" id="Phobius"/>
    </source>
</evidence>
<dbReference type="GO" id="GO:0012505">
    <property type="term" value="C:endomembrane system"/>
    <property type="evidence" value="ECO:0007669"/>
    <property type="project" value="UniProtKB-SubCell"/>
</dbReference>
<reference evidence="8" key="1">
    <citation type="submission" date="2022-11" db="UniProtKB">
        <authorList>
            <consortium name="WormBaseParasite"/>
        </authorList>
    </citation>
    <scope>IDENTIFICATION</scope>
</reference>
<dbReference type="InterPro" id="IPR051068">
    <property type="entry name" value="MFS_Domain-Containing_Protein"/>
</dbReference>
<keyword evidence="3 6" id="KW-0812">Transmembrane</keyword>
<protein>
    <submittedName>
        <fullName evidence="8">Uncharacterized protein</fullName>
    </submittedName>
</protein>
<dbReference type="Proteomes" id="UP000887540">
    <property type="component" value="Unplaced"/>
</dbReference>
<keyword evidence="7" id="KW-1185">Reference proteome</keyword>
<evidence type="ECO:0000313" key="7">
    <source>
        <dbReference type="Proteomes" id="UP000887540"/>
    </source>
</evidence>
<dbReference type="PANTHER" id="PTHR23510:SF3">
    <property type="entry name" value="MAJOR FACILITATOR SUPERFAMILY DOMAIN-CONTAINING PROTEIN 8"/>
    <property type="match status" value="1"/>
</dbReference>
<comment type="subcellular location">
    <subcellularLocation>
        <location evidence="1">Endomembrane system</location>
        <topology evidence="1">Multi-pass membrane protein</topology>
    </subcellularLocation>
</comment>
<keyword evidence="2" id="KW-0813">Transport</keyword>
<evidence type="ECO:0000256" key="1">
    <source>
        <dbReference type="ARBA" id="ARBA00004127"/>
    </source>
</evidence>
<dbReference type="InterPro" id="IPR036259">
    <property type="entry name" value="MFS_trans_sf"/>
</dbReference>
<proteinExistence type="predicted"/>
<dbReference type="GO" id="GO:0005765">
    <property type="term" value="C:lysosomal membrane"/>
    <property type="evidence" value="ECO:0007669"/>
    <property type="project" value="TreeGrafter"/>
</dbReference>
<accession>A0A914CX77</accession>
<evidence type="ECO:0000256" key="2">
    <source>
        <dbReference type="ARBA" id="ARBA00022448"/>
    </source>
</evidence>
<keyword evidence="5 6" id="KW-0472">Membrane</keyword>
<evidence type="ECO:0000256" key="3">
    <source>
        <dbReference type="ARBA" id="ARBA00022692"/>
    </source>
</evidence>
<dbReference type="PANTHER" id="PTHR23510">
    <property type="entry name" value="INNER MEMBRANE TRANSPORT PROTEIN YAJR"/>
    <property type="match status" value="1"/>
</dbReference>
<feature type="transmembrane region" description="Helical" evidence="6">
    <location>
        <begin position="106"/>
        <end position="132"/>
    </location>
</feature>